<accession>A0A8H4IBH5</accession>
<feature type="signal peptide" evidence="2">
    <location>
        <begin position="1"/>
        <end position="19"/>
    </location>
</feature>
<keyword evidence="2" id="KW-0732">Signal</keyword>
<dbReference type="EMBL" id="JAIBSC010000070">
    <property type="protein sequence ID" value="KAH1901009.1"/>
    <property type="molecule type" value="Genomic_DNA"/>
</dbReference>
<dbReference type="AlphaFoldDB" id="A0A8H4IBH5"/>
<dbReference type="OMA" id="CWPYVSM"/>
<evidence type="ECO:0000256" key="2">
    <source>
        <dbReference type="SAM" id="SignalP"/>
    </source>
</evidence>
<dbReference type="Proteomes" id="UP000813423">
    <property type="component" value="Unassembled WGS sequence"/>
</dbReference>
<comment type="caution">
    <text evidence="3">The sequence shown here is derived from an EMBL/GenBank/DDBJ whole genome shotgun (WGS) entry which is preliminary data.</text>
</comment>
<gene>
    <name evidence="3" type="ORF">KXV57_008200</name>
</gene>
<feature type="compositionally biased region" description="Low complexity" evidence="1">
    <location>
        <begin position="482"/>
        <end position="502"/>
    </location>
</feature>
<feature type="compositionally biased region" description="Low complexity" evidence="1">
    <location>
        <begin position="510"/>
        <end position="549"/>
    </location>
</feature>
<protein>
    <submittedName>
        <fullName evidence="3">Uncharacterized protein</fullName>
    </submittedName>
</protein>
<organism evidence="3 4">
    <name type="scientific">Aspergillus fumigatus</name>
    <name type="common">Neosartorya fumigata</name>
    <dbReference type="NCBI Taxonomy" id="746128"/>
    <lineage>
        <taxon>Eukaryota</taxon>
        <taxon>Fungi</taxon>
        <taxon>Dikarya</taxon>
        <taxon>Ascomycota</taxon>
        <taxon>Pezizomycotina</taxon>
        <taxon>Eurotiomycetes</taxon>
        <taxon>Eurotiomycetidae</taxon>
        <taxon>Eurotiales</taxon>
        <taxon>Aspergillaceae</taxon>
        <taxon>Aspergillus</taxon>
        <taxon>Aspergillus subgen. Fumigati</taxon>
    </lineage>
</organism>
<evidence type="ECO:0000256" key="1">
    <source>
        <dbReference type="SAM" id="MobiDB-lite"/>
    </source>
</evidence>
<feature type="chain" id="PRO_5041149434" evidence="2">
    <location>
        <begin position="20"/>
        <end position="607"/>
    </location>
</feature>
<feature type="region of interest" description="Disordered" evidence="1">
    <location>
        <begin position="482"/>
        <end position="607"/>
    </location>
</feature>
<proteinExistence type="predicted"/>
<reference evidence="3" key="1">
    <citation type="submission" date="2021-08" db="EMBL/GenBank/DDBJ databases">
        <title>Global Aspergillus fumigatus from environmental and clinical sources.</title>
        <authorList>
            <person name="Barber A."/>
            <person name="Sae-Ong T."/>
        </authorList>
    </citation>
    <scope>NUCLEOTIDE SEQUENCE</scope>
    <source>
        <strain evidence="3">NRZ-2016-071</strain>
    </source>
</reference>
<sequence>MRRFFVLSLLSAALDVAAGLTASNLEKHVDVLALDFNFNPVKAAYWTNYPHHRRTPFAVSPDGKTAYLAYLDSSETGVHVQQLDPSTFQATGTTVTVAGGKEAGGLIAHNDGFALLTNEALPSGTSNAPPSNTPVPVLYRYTNGQQTWKTWLGGPGVHEADGLSASPDLNGDLAYSESAKMYGAYFVVTDYTGWAQGHFGDSIQYVSDNGTLVTIPGASSSWGCSHNTGIAFEAADEPPFASICAEDQGAIWLNTKTQGMSNDGVKISNENTTNGASGEPMGGMSGSYSALARFADTARYIFAWVSRGAMDVTENSWMGAGYTHVNNRTNGRNVAIALFSDKYTKVGAQATSQVGAEDGDSQVTWITSGSNDCSNAHAATFGADSALITWEEISNPTCDYIAMGCRGQFAGSFFQQVDSSGKKVGEALTSTDTYVAGDMVTMADGRVCWPYVSMTWDLSQPVGFSSSTTKKMSFACISLGGASSSSSSSSAASSASSASSASNVVTPQPEASSSASATATPEAGASSESAAVPSGASSASSDSTVDTETNYASEPAAQDASVPAPTDTQPAVEAETPTPAPTASSGRKGSHGHGHLKYKHPTSCRAK</sequence>
<name>A0A8H4IBH5_ASPFM</name>
<evidence type="ECO:0000313" key="4">
    <source>
        <dbReference type="Proteomes" id="UP000813423"/>
    </source>
</evidence>
<feature type="compositionally biased region" description="Low complexity" evidence="1">
    <location>
        <begin position="568"/>
        <end position="587"/>
    </location>
</feature>
<evidence type="ECO:0000313" key="3">
    <source>
        <dbReference type="EMBL" id="KAH1901009.1"/>
    </source>
</evidence>
<feature type="compositionally biased region" description="Basic residues" evidence="1">
    <location>
        <begin position="588"/>
        <end position="607"/>
    </location>
</feature>